<reference evidence="15" key="1">
    <citation type="submission" date="2017-09" db="EMBL/GenBank/DDBJ databases">
        <title>Depth-based differentiation of microbial function through sediment-hosted aquifers and enrichment of novel symbionts in the deep terrestrial subsurface.</title>
        <authorList>
            <person name="Probst A.J."/>
            <person name="Ladd B."/>
            <person name="Jarett J.K."/>
            <person name="Geller-Mcgrath D.E."/>
            <person name="Sieber C.M.K."/>
            <person name="Emerson J.B."/>
            <person name="Anantharaman K."/>
            <person name="Thomas B.C."/>
            <person name="Malmstrom R."/>
            <person name="Stieglmeier M."/>
            <person name="Klingl A."/>
            <person name="Woyke T."/>
            <person name="Ryan C.M."/>
            <person name="Banfield J.F."/>
        </authorList>
    </citation>
    <scope>NUCLEOTIDE SEQUENCE [LARGE SCALE GENOMIC DNA]</scope>
</reference>
<feature type="transmembrane region" description="Helical" evidence="11">
    <location>
        <begin position="21"/>
        <end position="42"/>
    </location>
</feature>
<feature type="transmembrane region" description="Helical" evidence="11">
    <location>
        <begin position="178"/>
        <end position="202"/>
    </location>
</feature>
<keyword evidence="9 10" id="KW-0131">Cell cycle</keyword>
<comment type="similarity">
    <text evidence="2 10">Belongs to the ABC-4 integral membrane protein family. FtsX subfamily.</text>
</comment>
<evidence type="ECO:0000256" key="2">
    <source>
        <dbReference type="ARBA" id="ARBA00007379"/>
    </source>
</evidence>
<organism evidence="14 15">
    <name type="scientific">Candidatus Niyogibacteria bacterium CG10_big_fil_rev_8_21_14_0_10_42_19</name>
    <dbReference type="NCBI Taxonomy" id="1974725"/>
    <lineage>
        <taxon>Bacteria</taxon>
        <taxon>Candidatus Niyogiibacteriota</taxon>
    </lineage>
</organism>
<feature type="domain" description="FtsX extracellular" evidence="13">
    <location>
        <begin position="58"/>
        <end position="144"/>
    </location>
</feature>
<comment type="subcellular location">
    <subcellularLocation>
        <location evidence="1">Cell membrane</location>
        <topology evidence="1">Multi-pass membrane protein</topology>
    </subcellularLocation>
</comment>
<dbReference type="Proteomes" id="UP000229383">
    <property type="component" value="Unassembled WGS sequence"/>
</dbReference>
<keyword evidence="8 10" id="KW-0472">Membrane</keyword>
<evidence type="ECO:0000256" key="8">
    <source>
        <dbReference type="ARBA" id="ARBA00023136"/>
    </source>
</evidence>
<feature type="domain" description="ABC3 transporter permease C-terminal" evidence="12">
    <location>
        <begin position="182"/>
        <end position="301"/>
    </location>
</feature>
<keyword evidence="5 10" id="KW-0132">Cell division</keyword>
<keyword evidence="7 11" id="KW-1133">Transmembrane helix</keyword>
<evidence type="ECO:0000256" key="3">
    <source>
        <dbReference type="ARBA" id="ARBA00021907"/>
    </source>
</evidence>
<dbReference type="PANTHER" id="PTHR47755">
    <property type="entry name" value="CELL DIVISION PROTEIN FTSX"/>
    <property type="match status" value="1"/>
</dbReference>
<evidence type="ECO:0000313" key="15">
    <source>
        <dbReference type="Proteomes" id="UP000229383"/>
    </source>
</evidence>
<dbReference type="Pfam" id="PF18075">
    <property type="entry name" value="FtsX_ECD"/>
    <property type="match status" value="1"/>
</dbReference>
<sequence length="302" mass="34070">MSAYYSRIIKAGFINFTRNGWVTLATVMIMVITLFVIGSIMLSNVLLVSVLTRIEKKVDVSIYLKTTAKEEDILILKSKLENLPEVDEIRYMTRKEALSSFMERHKNNALITQSLDELGDNPLGASLNVHAKNSEQYESVAMFLSSPAFSSIIDKINYFQNKIVIERLSNILTTSRRAGFGISLVLAVIAVLVAFNTIRLAIYTSKDEISVMRLVGAKNSFIRGPFIVEGILYGIISAFVTMVAFYPLTLWLGPKAEFFFGGLNLFEYYISNFFQFFIILLFIGTILGSFSSFIAIRRYLKV</sequence>
<keyword evidence="6 11" id="KW-0812">Transmembrane</keyword>
<dbReference type="PIRSF" id="PIRSF003097">
    <property type="entry name" value="FtsX"/>
    <property type="match status" value="1"/>
</dbReference>
<dbReference type="EMBL" id="PFCN01000008">
    <property type="protein sequence ID" value="PIR70617.1"/>
    <property type="molecule type" value="Genomic_DNA"/>
</dbReference>
<evidence type="ECO:0000256" key="9">
    <source>
        <dbReference type="ARBA" id="ARBA00023306"/>
    </source>
</evidence>
<dbReference type="AlphaFoldDB" id="A0A2H0TGD9"/>
<feature type="transmembrane region" description="Helical" evidence="11">
    <location>
        <begin position="273"/>
        <end position="296"/>
    </location>
</feature>
<evidence type="ECO:0000256" key="7">
    <source>
        <dbReference type="ARBA" id="ARBA00022989"/>
    </source>
</evidence>
<evidence type="ECO:0000256" key="4">
    <source>
        <dbReference type="ARBA" id="ARBA00022475"/>
    </source>
</evidence>
<dbReference type="InterPro" id="IPR040690">
    <property type="entry name" value="FtsX_ECD"/>
</dbReference>
<name>A0A2H0TGD9_9BACT</name>
<dbReference type="InterPro" id="IPR004513">
    <property type="entry name" value="FtsX"/>
</dbReference>
<feature type="transmembrane region" description="Helical" evidence="11">
    <location>
        <begin position="231"/>
        <end position="253"/>
    </location>
</feature>
<proteinExistence type="inferred from homology"/>
<evidence type="ECO:0000259" key="13">
    <source>
        <dbReference type="Pfam" id="PF18075"/>
    </source>
</evidence>
<accession>A0A2H0TGD9</accession>
<dbReference type="InterPro" id="IPR003838">
    <property type="entry name" value="ABC3_permease_C"/>
</dbReference>
<evidence type="ECO:0000313" key="14">
    <source>
        <dbReference type="EMBL" id="PIR70617.1"/>
    </source>
</evidence>
<evidence type="ECO:0000256" key="6">
    <source>
        <dbReference type="ARBA" id="ARBA00022692"/>
    </source>
</evidence>
<protein>
    <recommendedName>
        <fullName evidence="3 10">Cell division protein FtsX</fullName>
    </recommendedName>
</protein>
<dbReference type="GO" id="GO:0051301">
    <property type="term" value="P:cell division"/>
    <property type="evidence" value="ECO:0007669"/>
    <property type="project" value="UniProtKB-KW"/>
</dbReference>
<dbReference type="GO" id="GO:0005886">
    <property type="term" value="C:plasma membrane"/>
    <property type="evidence" value="ECO:0007669"/>
    <property type="project" value="UniProtKB-SubCell"/>
</dbReference>
<evidence type="ECO:0000256" key="5">
    <source>
        <dbReference type="ARBA" id="ARBA00022618"/>
    </source>
</evidence>
<dbReference type="Gene3D" id="3.30.70.3040">
    <property type="match status" value="1"/>
</dbReference>
<gene>
    <name evidence="14" type="ORF">COU46_00580</name>
</gene>
<evidence type="ECO:0000256" key="1">
    <source>
        <dbReference type="ARBA" id="ARBA00004651"/>
    </source>
</evidence>
<dbReference type="Pfam" id="PF02687">
    <property type="entry name" value="FtsX"/>
    <property type="match status" value="1"/>
</dbReference>
<keyword evidence="4 10" id="KW-1003">Cell membrane</keyword>
<dbReference type="PANTHER" id="PTHR47755:SF1">
    <property type="entry name" value="CELL DIVISION PROTEIN FTSX"/>
    <property type="match status" value="1"/>
</dbReference>
<evidence type="ECO:0000256" key="11">
    <source>
        <dbReference type="SAM" id="Phobius"/>
    </source>
</evidence>
<evidence type="ECO:0000259" key="12">
    <source>
        <dbReference type="Pfam" id="PF02687"/>
    </source>
</evidence>
<comment type="caution">
    <text evidence="14">The sequence shown here is derived from an EMBL/GenBank/DDBJ whole genome shotgun (WGS) entry which is preliminary data.</text>
</comment>
<evidence type="ECO:0000256" key="10">
    <source>
        <dbReference type="PIRNR" id="PIRNR003097"/>
    </source>
</evidence>